<dbReference type="PRINTS" id="PR00973">
    <property type="entry name" value="RIBOSOMALS17"/>
</dbReference>
<dbReference type="GO" id="GO:0005840">
    <property type="term" value="C:ribosome"/>
    <property type="evidence" value="ECO:0007669"/>
    <property type="project" value="UniProtKB-KW"/>
</dbReference>
<dbReference type="NCBIfam" id="NF004123">
    <property type="entry name" value="PRK05610.1"/>
    <property type="match status" value="1"/>
</dbReference>
<dbReference type="Pfam" id="PF00366">
    <property type="entry name" value="Ribosomal_S17"/>
    <property type="match status" value="1"/>
</dbReference>
<comment type="subunit">
    <text evidence="6">Part of the 30S ribosomal subunit.</text>
</comment>
<dbReference type="RefSeq" id="WP_258568073.1">
    <property type="nucleotide sequence ID" value="NZ_CP092900.1"/>
</dbReference>
<dbReference type="Gene3D" id="2.40.50.140">
    <property type="entry name" value="Nucleic acid-binding proteins"/>
    <property type="match status" value="1"/>
</dbReference>
<sequence length="86" mass="9741">MESKQRKLQGKVISNKMNQTAVVLIERTVVHFTGKYIKRHSKLSIHDAKNELNIGDFVEIAETKPISKTKSWTLVSILKKHDGGLV</sequence>
<evidence type="ECO:0000256" key="6">
    <source>
        <dbReference type="HAMAP-Rule" id="MF_01345"/>
    </source>
</evidence>
<evidence type="ECO:0000256" key="3">
    <source>
        <dbReference type="ARBA" id="ARBA00022884"/>
    </source>
</evidence>
<dbReference type="NCBIfam" id="TIGR03635">
    <property type="entry name" value="uS17_bact"/>
    <property type="match status" value="1"/>
</dbReference>
<evidence type="ECO:0000313" key="9">
    <source>
        <dbReference type="Proteomes" id="UP001055955"/>
    </source>
</evidence>
<evidence type="ECO:0000256" key="2">
    <source>
        <dbReference type="ARBA" id="ARBA00022730"/>
    </source>
</evidence>
<proteinExistence type="inferred from homology"/>
<evidence type="ECO:0000256" key="5">
    <source>
        <dbReference type="ARBA" id="ARBA00023274"/>
    </source>
</evidence>
<dbReference type="InterPro" id="IPR000266">
    <property type="entry name" value="Ribosomal_uS17"/>
</dbReference>
<dbReference type="InterPro" id="IPR012340">
    <property type="entry name" value="NA-bd_OB-fold"/>
</dbReference>
<accession>A0ABY5DKP7</accession>
<dbReference type="SUPFAM" id="SSF50249">
    <property type="entry name" value="Nucleic acid-binding proteins"/>
    <property type="match status" value="1"/>
</dbReference>
<dbReference type="CDD" id="cd00364">
    <property type="entry name" value="Ribosomal_uS17"/>
    <property type="match status" value="1"/>
</dbReference>
<dbReference type="PANTHER" id="PTHR10744:SF1">
    <property type="entry name" value="SMALL RIBOSOMAL SUBUNIT PROTEIN US17M"/>
    <property type="match status" value="1"/>
</dbReference>
<comment type="function">
    <text evidence="6">One of the primary rRNA binding proteins, it binds specifically to the 5'-end of 16S ribosomal RNA.</text>
</comment>
<evidence type="ECO:0000256" key="1">
    <source>
        <dbReference type="ARBA" id="ARBA00010254"/>
    </source>
</evidence>
<evidence type="ECO:0000313" key="8">
    <source>
        <dbReference type="EMBL" id="UTC24289.1"/>
    </source>
</evidence>
<comment type="similarity">
    <text evidence="1 6 7">Belongs to the universal ribosomal protein uS17 family.</text>
</comment>
<evidence type="ECO:0000256" key="4">
    <source>
        <dbReference type="ARBA" id="ARBA00022980"/>
    </source>
</evidence>
<dbReference type="InterPro" id="IPR019984">
    <property type="entry name" value="Ribosomal_uS17_bact/chlr"/>
</dbReference>
<keyword evidence="5 6" id="KW-0687">Ribonucleoprotein</keyword>
<keyword evidence="2 6" id="KW-0699">rRNA-binding</keyword>
<dbReference type="Proteomes" id="UP001055955">
    <property type="component" value="Chromosome"/>
</dbReference>
<dbReference type="HAMAP" id="MF_01345_B">
    <property type="entry name" value="Ribosomal_uS17_B"/>
    <property type="match status" value="1"/>
</dbReference>
<keyword evidence="4 6" id="KW-0689">Ribosomal protein</keyword>
<dbReference type="PANTHER" id="PTHR10744">
    <property type="entry name" value="40S RIBOSOMAL PROTEIN S11 FAMILY MEMBER"/>
    <property type="match status" value="1"/>
</dbReference>
<protein>
    <recommendedName>
        <fullName evidence="6">Small ribosomal subunit protein uS17</fullName>
    </recommendedName>
</protein>
<name>A0ABY5DKP7_9GAMM</name>
<dbReference type="PROSITE" id="PS00056">
    <property type="entry name" value="RIBOSOMAL_S17"/>
    <property type="match status" value="1"/>
</dbReference>
<keyword evidence="3 6" id="KW-0694">RNA-binding</keyword>
<reference evidence="8 9" key="1">
    <citation type="journal article" date="2022" name="Nat. Microbiol.">
        <title>The microbiome of a bacterivorous marine choanoflagellate contains a resource-demanding obligate bacterial associate.</title>
        <authorList>
            <person name="Needham D.M."/>
            <person name="Poirier C."/>
            <person name="Bachy C."/>
            <person name="George E.E."/>
            <person name="Wilken S."/>
            <person name="Yung C.C.M."/>
            <person name="Limardo A.J."/>
            <person name="Morando M."/>
            <person name="Sudek L."/>
            <person name="Malmstrom R.R."/>
            <person name="Keeling P.J."/>
            <person name="Santoro A.E."/>
            <person name="Worden A.Z."/>
        </authorList>
    </citation>
    <scope>NUCLEOTIDE SEQUENCE [LARGE SCALE GENOMIC DNA]</scope>
    <source>
        <strain evidence="8 9">Comchoano-1</strain>
    </source>
</reference>
<keyword evidence="9" id="KW-1185">Reference proteome</keyword>
<evidence type="ECO:0000256" key="7">
    <source>
        <dbReference type="RuleBase" id="RU003872"/>
    </source>
</evidence>
<organism evidence="8 9">
    <name type="scientific">Candidatus Comchoanobacter bicostacola</name>
    <dbReference type="NCBI Taxonomy" id="2919598"/>
    <lineage>
        <taxon>Bacteria</taxon>
        <taxon>Pseudomonadati</taxon>
        <taxon>Pseudomonadota</taxon>
        <taxon>Gammaproteobacteria</taxon>
        <taxon>Candidatus Comchoanobacterales</taxon>
        <taxon>Candidatus Comchoanobacteraceae</taxon>
        <taxon>Candidatus Comchoanobacter</taxon>
    </lineage>
</organism>
<dbReference type="EMBL" id="CP092900">
    <property type="protein sequence ID" value="UTC24289.1"/>
    <property type="molecule type" value="Genomic_DNA"/>
</dbReference>
<gene>
    <name evidence="6 8" type="primary">rpsQ</name>
    <name evidence="8" type="ORF">MMH89_03500</name>
</gene>
<dbReference type="InterPro" id="IPR019979">
    <property type="entry name" value="Ribosomal_uS17_CS"/>
</dbReference>